<feature type="domain" description="Protein kinase" evidence="3">
    <location>
        <begin position="1"/>
        <end position="262"/>
    </location>
</feature>
<reference evidence="5 6" key="1">
    <citation type="journal article" date="2018" name="Genome Biol. Evol.">
        <title>Multiple Roots of Fruiting Body Formation in Amoebozoa.</title>
        <authorList>
            <person name="Hillmann F."/>
            <person name="Forbes G."/>
            <person name="Novohradska S."/>
            <person name="Ferling I."/>
            <person name="Riege K."/>
            <person name="Groth M."/>
            <person name="Westermann M."/>
            <person name="Marz M."/>
            <person name="Spaller T."/>
            <person name="Winckler T."/>
            <person name="Schaap P."/>
            <person name="Glockner G."/>
        </authorList>
    </citation>
    <scope>NUCLEOTIDE SEQUENCE [LARGE SCALE GENOMIC DNA]</scope>
    <source>
        <strain evidence="5 6">Jena</strain>
    </source>
</reference>
<accession>A0A2P6N4G1</accession>
<evidence type="ECO:0000313" key="6">
    <source>
        <dbReference type="Proteomes" id="UP000241769"/>
    </source>
</evidence>
<keyword evidence="1" id="KW-0175">Coiled coil</keyword>
<dbReference type="InterPro" id="IPR036859">
    <property type="entry name" value="CAP-Gly_dom_sf"/>
</dbReference>
<dbReference type="InterPro" id="IPR000719">
    <property type="entry name" value="Prot_kinase_dom"/>
</dbReference>
<dbReference type="InterPro" id="IPR001245">
    <property type="entry name" value="Ser-Thr/Tyr_kinase_cat_dom"/>
</dbReference>
<dbReference type="Gene3D" id="1.10.510.10">
    <property type="entry name" value="Transferase(Phosphotransferase) domain 1"/>
    <property type="match status" value="1"/>
</dbReference>
<dbReference type="AlphaFoldDB" id="A0A2P6N4G1"/>
<dbReference type="PANTHER" id="PTHR18916">
    <property type="entry name" value="DYNACTIN 1-RELATED MICROTUBULE-BINDING"/>
    <property type="match status" value="1"/>
</dbReference>
<sequence>MRTYLRKSHRELTDNNLISMCFDIVKGMIYLQSKGVIHRDLAARNMLIDSTKHVKKRLLFSKGDCLLFIVISSATPSVKHLTYDRLNHPNVVRLLGPQLIYRRGPSATSASPVTNASNIVDDTHHSNSLQLLVINERKTPHKPTKHPHPTGQEIWQNTTHDNMMHTEGQFVVGCRVKVKGMDDAGLGNIRFIGRTMFHSGVWAGVALDGPYGRIDGTVRGVKYFECKAQHGLMVRPNQMIIVDPDTMPAKSQPYHLLPSPTLLKSHLALKQKPLAPLRAWVSVAPSERSSQRVKMNMSPDNRRDVTHLPELYPAPTQSSIPTRTKNELWSTVLAKFPRAPATPRGSREVIMKKSSRENLLRNSKDRAKKSSKEMAKWSLRKNGSFRLPADHSITVENVEDVRQVPLTPPNTNQIRLARALQDSIEWRNQAEITMKDMSEKLKETSQQMAKLAKIIVGERKQHQIEKETIREDFRRVLQSEKEKMARFYQEKMAEMRREFDMERMKMSCDGATMSRVAQCSVQNEIEIPTPDICDSMRGLRVV</sequence>
<dbReference type="Pfam" id="PF01302">
    <property type="entry name" value="CAP_GLY"/>
    <property type="match status" value="1"/>
</dbReference>
<feature type="region of interest" description="Disordered" evidence="2">
    <location>
        <begin position="339"/>
        <end position="375"/>
    </location>
</feature>
<evidence type="ECO:0000313" key="5">
    <source>
        <dbReference type="EMBL" id="PRP78849.1"/>
    </source>
</evidence>
<dbReference type="Gene3D" id="2.30.30.190">
    <property type="entry name" value="CAP Gly-rich-like domain"/>
    <property type="match status" value="1"/>
</dbReference>
<dbReference type="SMART" id="SM01052">
    <property type="entry name" value="CAP_GLY"/>
    <property type="match status" value="1"/>
</dbReference>
<evidence type="ECO:0000256" key="2">
    <source>
        <dbReference type="SAM" id="MobiDB-lite"/>
    </source>
</evidence>
<dbReference type="InterPro" id="IPR000938">
    <property type="entry name" value="CAP-Gly_domain"/>
</dbReference>
<name>A0A2P6N4G1_9EUKA</name>
<dbReference type="PROSITE" id="PS50245">
    <property type="entry name" value="CAP_GLY_2"/>
    <property type="match status" value="1"/>
</dbReference>
<dbReference type="Proteomes" id="UP000241769">
    <property type="component" value="Unassembled WGS sequence"/>
</dbReference>
<dbReference type="STRING" id="1890364.A0A2P6N4G1"/>
<feature type="region of interest" description="Disordered" evidence="2">
    <location>
        <begin position="291"/>
        <end position="321"/>
    </location>
</feature>
<organism evidence="5 6">
    <name type="scientific">Planoprotostelium fungivorum</name>
    <dbReference type="NCBI Taxonomy" id="1890364"/>
    <lineage>
        <taxon>Eukaryota</taxon>
        <taxon>Amoebozoa</taxon>
        <taxon>Evosea</taxon>
        <taxon>Variosea</taxon>
        <taxon>Cavosteliida</taxon>
        <taxon>Cavosteliaceae</taxon>
        <taxon>Planoprotostelium</taxon>
    </lineage>
</organism>
<dbReference type="SUPFAM" id="SSF56112">
    <property type="entry name" value="Protein kinase-like (PK-like)"/>
    <property type="match status" value="1"/>
</dbReference>
<protein>
    <submittedName>
        <fullName evidence="5">Dynactin subunit 1-like</fullName>
    </submittedName>
</protein>
<dbReference type="SUPFAM" id="SSF74924">
    <property type="entry name" value="Cap-Gly domain"/>
    <property type="match status" value="1"/>
</dbReference>
<feature type="compositionally biased region" description="Basic and acidic residues" evidence="2">
    <location>
        <begin position="345"/>
        <end position="375"/>
    </location>
</feature>
<dbReference type="GO" id="GO:0005524">
    <property type="term" value="F:ATP binding"/>
    <property type="evidence" value="ECO:0007669"/>
    <property type="project" value="InterPro"/>
</dbReference>
<proteinExistence type="predicted"/>
<dbReference type="GO" id="GO:0004672">
    <property type="term" value="F:protein kinase activity"/>
    <property type="evidence" value="ECO:0007669"/>
    <property type="project" value="InterPro"/>
</dbReference>
<evidence type="ECO:0000259" key="4">
    <source>
        <dbReference type="PROSITE" id="PS50245"/>
    </source>
</evidence>
<evidence type="ECO:0000259" key="3">
    <source>
        <dbReference type="PROSITE" id="PS50011"/>
    </source>
</evidence>
<keyword evidence="6" id="KW-1185">Reference proteome</keyword>
<dbReference type="PROSITE" id="PS50011">
    <property type="entry name" value="PROTEIN_KINASE_DOM"/>
    <property type="match status" value="1"/>
</dbReference>
<comment type="caution">
    <text evidence="5">The sequence shown here is derived from an EMBL/GenBank/DDBJ whole genome shotgun (WGS) entry which is preliminary data.</text>
</comment>
<dbReference type="Pfam" id="PF07714">
    <property type="entry name" value="PK_Tyr_Ser-Thr"/>
    <property type="match status" value="1"/>
</dbReference>
<dbReference type="PROSITE" id="PS00109">
    <property type="entry name" value="PROTEIN_KINASE_TYR"/>
    <property type="match status" value="1"/>
</dbReference>
<gene>
    <name evidence="5" type="ORF">PROFUN_01022</name>
</gene>
<dbReference type="InterPro" id="IPR011009">
    <property type="entry name" value="Kinase-like_dom_sf"/>
</dbReference>
<evidence type="ECO:0000256" key="1">
    <source>
        <dbReference type="SAM" id="Coils"/>
    </source>
</evidence>
<dbReference type="OrthoDB" id="2130750at2759"/>
<feature type="domain" description="CAP-Gly" evidence="4">
    <location>
        <begin position="193"/>
        <end position="235"/>
    </location>
</feature>
<dbReference type="InterPro" id="IPR008266">
    <property type="entry name" value="Tyr_kinase_AS"/>
</dbReference>
<feature type="coiled-coil region" evidence="1">
    <location>
        <begin position="427"/>
        <end position="454"/>
    </location>
</feature>
<dbReference type="EMBL" id="MDYQ01000207">
    <property type="protein sequence ID" value="PRP78849.1"/>
    <property type="molecule type" value="Genomic_DNA"/>
</dbReference>
<dbReference type="InParanoid" id="A0A2P6N4G1"/>